<dbReference type="Gene3D" id="1.20.120.160">
    <property type="entry name" value="HPT domain"/>
    <property type="match status" value="1"/>
</dbReference>
<dbReference type="InterPro" id="IPR011006">
    <property type="entry name" value="CheY-like_superfamily"/>
</dbReference>
<dbReference type="Pfam" id="PF01627">
    <property type="entry name" value="Hpt"/>
    <property type="match status" value="1"/>
</dbReference>
<dbReference type="EC" id="2.7.13.3" evidence="3"/>
<keyword evidence="11" id="KW-0902">Two-component regulatory system</keyword>
<dbReference type="PROSITE" id="PS50109">
    <property type="entry name" value="HIS_KIN"/>
    <property type="match status" value="1"/>
</dbReference>
<dbReference type="InterPro" id="IPR005467">
    <property type="entry name" value="His_kinase_dom"/>
</dbReference>
<gene>
    <name evidence="19" type="ORF">HNR60_004356</name>
</gene>
<dbReference type="Pfam" id="PF02518">
    <property type="entry name" value="HATPase_c"/>
    <property type="match status" value="1"/>
</dbReference>
<evidence type="ECO:0000256" key="9">
    <source>
        <dbReference type="ARBA" id="ARBA00022840"/>
    </source>
</evidence>
<dbReference type="InterPro" id="IPR003661">
    <property type="entry name" value="HisK_dim/P_dom"/>
</dbReference>
<dbReference type="CDD" id="cd16922">
    <property type="entry name" value="HATPase_EvgS-ArcB-TorS-like"/>
    <property type="match status" value="1"/>
</dbReference>
<keyword evidence="9" id="KW-0067">ATP-binding</keyword>
<dbReference type="InterPro" id="IPR004358">
    <property type="entry name" value="Sig_transdc_His_kin-like_C"/>
</dbReference>
<evidence type="ECO:0000256" key="11">
    <source>
        <dbReference type="ARBA" id="ARBA00023012"/>
    </source>
</evidence>
<dbReference type="CDD" id="cd00082">
    <property type="entry name" value="HisKA"/>
    <property type="match status" value="1"/>
</dbReference>
<feature type="modified residue" description="Phosphohistidine" evidence="13">
    <location>
        <position position="950"/>
    </location>
</feature>
<dbReference type="InterPro" id="IPR008207">
    <property type="entry name" value="Sig_transdc_His_kin_Hpt_dom"/>
</dbReference>
<feature type="modified residue" description="4-aspartylphosphate" evidence="14">
    <location>
        <position position="738"/>
    </location>
</feature>
<dbReference type="GO" id="GO:0003677">
    <property type="term" value="F:DNA binding"/>
    <property type="evidence" value="ECO:0007669"/>
    <property type="project" value="UniProtKB-KW"/>
</dbReference>
<comment type="caution">
    <text evidence="19">The sequence shown here is derived from an EMBL/GenBank/DDBJ whole genome shotgun (WGS) entry which is preliminary data.</text>
</comment>
<evidence type="ECO:0000256" key="3">
    <source>
        <dbReference type="ARBA" id="ARBA00012438"/>
    </source>
</evidence>
<accession>A0A7W7Z843</accession>
<dbReference type="SUPFAM" id="SSF47384">
    <property type="entry name" value="Homodimeric domain of signal transducing histidine kinase"/>
    <property type="match status" value="1"/>
</dbReference>
<reference evidence="19 20" key="1">
    <citation type="submission" date="2020-08" db="EMBL/GenBank/DDBJ databases">
        <title>Genomic Encyclopedia of Type Strains, Phase IV (KMG-IV): sequencing the most valuable type-strain genomes for metagenomic binning, comparative biology and taxonomic classification.</title>
        <authorList>
            <person name="Goeker M."/>
        </authorList>
    </citation>
    <scope>NUCLEOTIDE SEQUENCE [LARGE SCALE GENOMIC DNA]</scope>
    <source>
        <strain evidence="19 20">DSM 12706</strain>
    </source>
</reference>
<dbReference type="SUPFAM" id="SSF55874">
    <property type="entry name" value="ATPase domain of HSP90 chaperone/DNA topoisomerase II/histidine kinase"/>
    <property type="match status" value="1"/>
</dbReference>
<dbReference type="InterPro" id="IPR036890">
    <property type="entry name" value="HATPase_C_sf"/>
</dbReference>
<dbReference type="SUPFAM" id="SSF52172">
    <property type="entry name" value="CheY-like"/>
    <property type="match status" value="1"/>
</dbReference>
<organism evidence="19 20">
    <name type="scientific">Rhodopseudomonas rhenobacensis</name>
    <dbReference type="NCBI Taxonomy" id="87461"/>
    <lineage>
        <taxon>Bacteria</taxon>
        <taxon>Pseudomonadati</taxon>
        <taxon>Pseudomonadota</taxon>
        <taxon>Alphaproteobacteria</taxon>
        <taxon>Hyphomicrobiales</taxon>
        <taxon>Nitrobacteraceae</taxon>
        <taxon>Rhodopseudomonas</taxon>
    </lineage>
</organism>
<dbReference type="Pfam" id="PF00072">
    <property type="entry name" value="Response_reg"/>
    <property type="match status" value="1"/>
</dbReference>
<comment type="subcellular location">
    <subcellularLocation>
        <location evidence="2">Membrane</location>
    </subcellularLocation>
</comment>
<evidence type="ECO:0000256" key="13">
    <source>
        <dbReference type="PROSITE-ProRule" id="PRU00110"/>
    </source>
</evidence>
<keyword evidence="5" id="KW-0808">Transferase</keyword>
<evidence type="ECO:0000259" key="18">
    <source>
        <dbReference type="PROSITE" id="PS50894"/>
    </source>
</evidence>
<dbReference type="GO" id="GO:0000155">
    <property type="term" value="F:phosphorelay sensor kinase activity"/>
    <property type="evidence" value="ECO:0007669"/>
    <property type="project" value="InterPro"/>
</dbReference>
<proteinExistence type="predicted"/>
<keyword evidence="19" id="KW-0238">DNA-binding</keyword>
<feature type="domain" description="Response regulatory" evidence="17">
    <location>
        <begin position="689"/>
        <end position="808"/>
    </location>
</feature>
<dbReference type="PROSITE" id="PS50110">
    <property type="entry name" value="RESPONSE_REGULATORY"/>
    <property type="match status" value="1"/>
</dbReference>
<dbReference type="FunFam" id="1.10.287.130:FF:000004">
    <property type="entry name" value="Ethylene receptor 1"/>
    <property type="match status" value="1"/>
</dbReference>
<keyword evidence="6 15" id="KW-0812">Transmembrane</keyword>
<evidence type="ECO:0000256" key="1">
    <source>
        <dbReference type="ARBA" id="ARBA00000085"/>
    </source>
</evidence>
<feature type="transmembrane region" description="Helical" evidence="15">
    <location>
        <begin position="258"/>
        <end position="280"/>
    </location>
</feature>
<dbReference type="Gene3D" id="3.40.50.2300">
    <property type="match status" value="1"/>
</dbReference>
<dbReference type="FunFam" id="3.30.565.10:FF:000010">
    <property type="entry name" value="Sensor histidine kinase RcsC"/>
    <property type="match status" value="1"/>
</dbReference>
<dbReference type="AlphaFoldDB" id="A0A7W7Z843"/>
<protein>
    <recommendedName>
        <fullName evidence="3">histidine kinase</fullName>
        <ecNumber evidence="3">2.7.13.3</ecNumber>
    </recommendedName>
</protein>
<evidence type="ECO:0000256" key="15">
    <source>
        <dbReference type="SAM" id="Phobius"/>
    </source>
</evidence>
<comment type="catalytic activity">
    <reaction evidence="1">
        <text>ATP + protein L-histidine = ADP + protein N-phospho-L-histidine.</text>
        <dbReference type="EC" id="2.7.13.3"/>
    </reaction>
</comment>
<keyword evidence="12 15" id="KW-0472">Membrane</keyword>
<evidence type="ECO:0000256" key="6">
    <source>
        <dbReference type="ARBA" id="ARBA00022692"/>
    </source>
</evidence>
<evidence type="ECO:0000256" key="4">
    <source>
        <dbReference type="ARBA" id="ARBA00022553"/>
    </source>
</evidence>
<dbReference type="SMART" id="SM00387">
    <property type="entry name" value="HATPase_c"/>
    <property type="match status" value="1"/>
</dbReference>
<dbReference type="InterPro" id="IPR036641">
    <property type="entry name" value="HPT_dom_sf"/>
</dbReference>
<keyword evidence="20" id="KW-1185">Reference proteome</keyword>
<feature type="domain" description="HPt" evidence="18">
    <location>
        <begin position="911"/>
        <end position="1007"/>
    </location>
</feature>
<dbReference type="SUPFAM" id="SSF47226">
    <property type="entry name" value="Histidine-containing phosphotransfer domain, HPT domain"/>
    <property type="match status" value="1"/>
</dbReference>
<evidence type="ECO:0000256" key="2">
    <source>
        <dbReference type="ARBA" id="ARBA00004370"/>
    </source>
</evidence>
<dbReference type="Gene3D" id="1.10.287.130">
    <property type="match status" value="1"/>
</dbReference>
<keyword evidence="7" id="KW-0547">Nucleotide-binding</keyword>
<dbReference type="CDD" id="cd17546">
    <property type="entry name" value="REC_hyHK_CKI1_RcsC-like"/>
    <property type="match status" value="1"/>
</dbReference>
<name>A0A7W7Z843_9BRAD</name>
<dbReference type="InterPro" id="IPR001789">
    <property type="entry name" value="Sig_transdc_resp-reg_receiver"/>
</dbReference>
<evidence type="ECO:0000259" key="17">
    <source>
        <dbReference type="PROSITE" id="PS50110"/>
    </source>
</evidence>
<sequence length="1021" mass="109932">MIVHKDKTIRVPLAWIIGAIFALTSGLIYFYAASSIELNHQNFKLESDGIARLASAEGDVALVRIKDLIGLVASGEEALIDGKLSRAAKKSANIREIGYVRLGGDFSQKYFLTDRTALSIDRQEMASLNLELKRNLALTRGVVTSAYPRTFAAISKDLVVFVQGVPDDTGPDQDFIAYVILDLKTAVSQAASNFATSTRVTAIRVYIDGKVSELSADAVVQKAGLIVEPHTSSRTVTLSSDVELEIEFAEQFPATRSLIIFALGLIGIFVISSTLFTMFARSARAQNRILKHAVRRAEAANEAKSEFLANMSHEIRTPLNGVLGMADVLMRTDLTPVQRNYAQLIVTSGSLLMTILNDVLDMAKLDSGQLAIKPCKVELQLQLKEAASFYFAQAREKDLELVLDMAPDVPRHVQLDPMRLRQILGNLIGNALKFTSKGGVAVIVSHQHQDEKSGRLHISVVDTGIGLTEEQQGKLFGRFVQAEDDGQRHREGTGLGLAICKKLCNAMGGEIGVTSEKGVGSTFSFWIPVIEERADSEDDARGQCIGVVTGSEAQFKAIVHALSDAGVHCRKFEYGPDFLPRILAAMKAAPMRALIFDEDRNIQRASDQWQALQAEIGPGLPALILGESQFSPHYEKFGGFLVKPFIAVDLIDELRSIGAEAAAPPLPSGGVLRGASAEVMELPKFSGSSVLLVDDNQINLIILEEIMKEFGFAVEATTEGASSIRMAEAGSFDLMLIDCQMPVMNGFVVTGKMRELMAAGKIKNCPIVAVTANALKGDREACIEAGMDDVVFKPISIRIIADALDHLVKSRLLKAPSALGSERATAASRATAAVPRPAVLDLAQHDAPAAPAPVVAAPLVPRPPVVAAQPVAPAPNVAAAATAKPNPPAPEIPAGKVPLMDLAVLKQTRDLVRNLDTLLSLYRADTRNYLNVLREQIDKDELDEAVLPAHTIKSSSKILGASGMAALAGLMETRLRTREGCSPAELRKLLQKMEEIFGHTLRQLDALEAQGLLKQPAVAAS</sequence>
<evidence type="ECO:0000313" key="20">
    <source>
        <dbReference type="Proteomes" id="UP000542353"/>
    </source>
</evidence>
<evidence type="ECO:0000259" key="16">
    <source>
        <dbReference type="PROSITE" id="PS50109"/>
    </source>
</evidence>
<keyword evidence="10 15" id="KW-1133">Transmembrane helix</keyword>
<dbReference type="SMART" id="SM00448">
    <property type="entry name" value="REC"/>
    <property type="match status" value="1"/>
</dbReference>
<evidence type="ECO:0000256" key="10">
    <source>
        <dbReference type="ARBA" id="ARBA00022989"/>
    </source>
</evidence>
<evidence type="ECO:0000256" key="7">
    <source>
        <dbReference type="ARBA" id="ARBA00022741"/>
    </source>
</evidence>
<evidence type="ECO:0000256" key="14">
    <source>
        <dbReference type="PROSITE-ProRule" id="PRU00169"/>
    </source>
</evidence>
<dbReference type="InterPro" id="IPR036097">
    <property type="entry name" value="HisK_dim/P_sf"/>
</dbReference>
<dbReference type="PANTHER" id="PTHR45339">
    <property type="entry name" value="HYBRID SIGNAL TRANSDUCTION HISTIDINE KINASE J"/>
    <property type="match status" value="1"/>
</dbReference>
<keyword evidence="8 19" id="KW-0418">Kinase</keyword>
<dbReference type="EMBL" id="JACHIH010000040">
    <property type="protein sequence ID" value="MBB5049575.1"/>
    <property type="molecule type" value="Genomic_DNA"/>
</dbReference>
<dbReference type="Pfam" id="PF00512">
    <property type="entry name" value="HisKA"/>
    <property type="match status" value="1"/>
</dbReference>
<dbReference type="PRINTS" id="PR00344">
    <property type="entry name" value="BCTRLSENSOR"/>
</dbReference>
<dbReference type="InterPro" id="IPR003594">
    <property type="entry name" value="HATPase_dom"/>
</dbReference>
<dbReference type="GO" id="GO:0005524">
    <property type="term" value="F:ATP binding"/>
    <property type="evidence" value="ECO:0007669"/>
    <property type="project" value="UniProtKB-KW"/>
</dbReference>
<feature type="domain" description="Histidine kinase" evidence="16">
    <location>
        <begin position="310"/>
        <end position="531"/>
    </location>
</feature>
<evidence type="ECO:0000256" key="5">
    <source>
        <dbReference type="ARBA" id="ARBA00022679"/>
    </source>
</evidence>
<keyword evidence="4 14" id="KW-0597">Phosphoprotein</keyword>
<dbReference type="Proteomes" id="UP000542353">
    <property type="component" value="Unassembled WGS sequence"/>
</dbReference>
<evidence type="ECO:0000256" key="12">
    <source>
        <dbReference type="ARBA" id="ARBA00023136"/>
    </source>
</evidence>
<evidence type="ECO:0000313" key="19">
    <source>
        <dbReference type="EMBL" id="MBB5049575.1"/>
    </source>
</evidence>
<dbReference type="PANTHER" id="PTHR45339:SF5">
    <property type="entry name" value="HISTIDINE KINASE"/>
    <property type="match status" value="1"/>
</dbReference>
<dbReference type="Gene3D" id="3.30.565.10">
    <property type="entry name" value="Histidine kinase-like ATPase, C-terminal domain"/>
    <property type="match status" value="1"/>
</dbReference>
<dbReference type="PROSITE" id="PS50894">
    <property type="entry name" value="HPT"/>
    <property type="match status" value="1"/>
</dbReference>
<dbReference type="SMART" id="SM00388">
    <property type="entry name" value="HisKA"/>
    <property type="match status" value="1"/>
</dbReference>
<feature type="transmembrane region" description="Helical" evidence="15">
    <location>
        <begin position="12"/>
        <end position="32"/>
    </location>
</feature>
<evidence type="ECO:0000256" key="8">
    <source>
        <dbReference type="ARBA" id="ARBA00022777"/>
    </source>
</evidence>
<dbReference type="GO" id="GO:0005886">
    <property type="term" value="C:plasma membrane"/>
    <property type="evidence" value="ECO:0007669"/>
    <property type="project" value="UniProtKB-SubCell"/>
</dbReference>